<evidence type="ECO:0000256" key="4">
    <source>
        <dbReference type="ARBA" id="ARBA00022723"/>
    </source>
</evidence>
<evidence type="ECO:0008006" key="11">
    <source>
        <dbReference type="Google" id="ProtNLM"/>
    </source>
</evidence>
<dbReference type="InterPro" id="IPR009010">
    <property type="entry name" value="Asp_de-COase-like_dom_sf"/>
</dbReference>
<dbReference type="Pfam" id="PF00384">
    <property type="entry name" value="Molybdopterin"/>
    <property type="match status" value="1"/>
</dbReference>
<reference evidence="9 10" key="1">
    <citation type="submission" date="2018-05" db="EMBL/GenBank/DDBJ databases">
        <title>Pararhodobacter marina sp. nov., isolated from deep-sea water of the Indian Ocean.</title>
        <authorList>
            <person name="Lai Q.Sr."/>
            <person name="Liu X."/>
            <person name="Shao Z."/>
        </authorList>
    </citation>
    <scope>NUCLEOTIDE SEQUENCE [LARGE SCALE GENOMIC DNA]</scope>
    <source>
        <strain evidence="9 10">CIC4N-9</strain>
    </source>
</reference>
<comment type="cofactor">
    <cofactor evidence="1">
        <name>Mo-bis(molybdopterin guanine dinucleotide)</name>
        <dbReference type="ChEBI" id="CHEBI:60539"/>
    </cofactor>
</comment>
<comment type="caution">
    <text evidence="9">The sequence shown here is derived from an EMBL/GenBank/DDBJ whole genome shotgun (WGS) entry which is preliminary data.</text>
</comment>
<dbReference type="SUPFAM" id="SSF53706">
    <property type="entry name" value="Formate dehydrogenase/DMSO reductase, domains 1-3"/>
    <property type="match status" value="1"/>
</dbReference>
<dbReference type="GO" id="GO:0016491">
    <property type="term" value="F:oxidoreductase activity"/>
    <property type="evidence" value="ECO:0007669"/>
    <property type="project" value="UniProtKB-KW"/>
</dbReference>
<dbReference type="InterPro" id="IPR006656">
    <property type="entry name" value="Mopterin_OxRdtase"/>
</dbReference>
<feature type="domain" description="Molybdopterin oxidoreductase" evidence="7">
    <location>
        <begin position="54"/>
        <end position="509"/>
    </location>
</feature>
<dbReference type="PANTHER" id="PTHR43742">
    <property type="entry name" value="TRIMETHYLAMINE-N-OXIDE REDUCTASE"/>
    <property type="match status" value="1"/>
</dbReference>
<keyword evidence="4" id="KW-0479">Metal-binding</keyword>
<dbReference type="GO" id="GO:0043546">
    <property type="term" value="F:molybdopterin cofactor binding"/>
    <property type="evidence" value="ECO:0007669"/>
    <property type="project" value="InterPro"/>
</dbReference>
<feature type="compositionally biased region" description="Basic and acidic residues" evidence="6">
    <location>
        <begin position="568"/>
        <end position="577"/>
    </location>
</feature>
<accession>A0A2U2C4L3</accession>
<dbReference type="OrthoDB" id="9759518at2"/>
<dbReference type="Pfam" id="PF01568">
    <property type="entry name" value="Molydop_binding"/>
    <property type="match status" value="1"/>
</dbReference>
<dbReference type="InterPro" id="IPR050612">
    <property type="entry name" value="Prok_Mopterin_Oxidored"/>
</dbReference>
<proteinExistence type="inferred from homology"/>
<dbReference type="InterPro" id="IPR006655">
    <property type="entry name" value="Mopterin_OxRdtase_prok_CS"/>
</dbReference>
<keyword evidence="10" id="KW-1185">Reference proteome</keyword>
<dbReference type="InterPro" id="IPR006657">
    <property type="entry name" value="MoPterin_dinucl-bd_dom"/>
</dbReference>
<name>A0A2U2C4L3_9RHOB</name>
<protein>
    <recommendedName>
        <fullName evidence="11">Asp-tRNA(Asn)/Glu-tRNA(Gln) amidotransferase GatCAB subunit C</fullName>
    </recommendedName>
</protein>
<evidence type="ECO:0000256" key="1">
    <source>
        <dbReference type="ARBA" id="ARBA00001942"/>
    </source>
</evidence>
<organism evidence="9 10">
    <name type="scientific">Pararhodobacter marinus</name>
    <dbReference type="NCBI Taxonomy" id="2184063"/>
    <lineage>
        <taxon>Bacteria</taxon>
        <taxon>Pseudomonadati</taxon>
        <taxon>Pseudomonadota</taxon>
        <taxon>Alphaproteobacteria</taxon>
        <taxon>Rhodobacterales</taxon>
        <taxon>Paracoccaceae</taxon>
        <taxon>Pararhodobacter</taxon>
    </lineage>
</organism>
<dbReference type="Gene3D" id="3.40.228.10">
    <property type="entry name" value="Dimethylsulfoxide Reductase, domain 2"/>
    <property type="match status" value="1"/>
</dbReference>
<evidence type="ECO:0000256" key="3">
    <source>
        <dbReference type="ARBA" id="ARBA00022505"/>
    </source>
</evidence>
<evidence type="ECO:0000313" key="10">
    <source>
        <dbReference type="Proteomes" id="UP000244940"/>
    </source>
</evidence>
<comment type="similarity">
    <text evidence="2">Belongs to the prokaryotic molybdopterin-containing oxidoreductase family.</text>
</comment>
<dbReference type="GO" id="GO:0030288">
    <property type="term" value="C:outer membrane-bounded periplasmic space"/>
    <property type="evidence" value="ECO:0007669"/>
    <property type="project" value="TreeGrafter"/>
</dbReference>
<evidence type="ECO:0000313" key="9">
    <source>
        <dbReference type="EMBL" id="PWE26802.1"/>
    </source>
</evidence>
<sequence>MDGYARGALVGTHWGHFRVSADASGIRDVQPYEGDDNPSRYGSSLADGFDASVRIPQPMVRKAWLETRDGSGRSRGEGPFVPVSWDAALDLVAAELERVRKTHGNGAIFGGSYGWASAGRFHHAQSQIHRFLNGIGGYVSSRNSYSAAAAEVIVPHVLGLSPYGVIEPSYEEILDHGSLMVAFGGVCPHNNQVVPGGVPHHHDRALLSQFRARGIELINVGPMRQDVPDYMDQCWMPVRPGSDVALMMGIAHELITNDLCDLPFLTTHTVGFEDLAAYITGQSDGCVRDADWAAGLFGIGADRIRALARKMVGRRTVIALSLSMQRAEYGEQPYFMGIALAAMLGQIGLPGGGVGLSWGNNGRGLYGTRRINFSWGKLPQGRNPVPDFIPVARIADMLENPGAPFDYDGGRYAYPDIRLIYWAGGNPYHHHQDLGRFERAWERPETIIVQDSVWTASARRADIVLPATTFLEREDVVCGMGQSVSFSAQAAAPYAQARDDFAIFSDLARRMGTFDAFTEGRDTAQWIRHIYQQSRDNAAAAGIQLPDFETLRALEVVDVTDQLPRSPHPLERFHDDPEGAPLGTPSGKIELSSDRLAAFGYDDCPRHPVWLERKEWLGAPLAYRFPLHLLSPQPQNRLHSQFDFGRASREAKIRGREVLTLSTADAAARGLADGDIARVFNDRGETLAGVRVTDDLMPGVAQLPTGAWYDPDEEGIDRHGNPNVLCPDRPTSRLAMGPTAQSCLVEVEKHTGPLPEMRAFTPPRLIDE</sequence>
<keyword evidence="3" id="KW-0500">Molybdenum</keyword>
<evidence type="ECO:0000259" key="7">
    <source>
        <dbReference type="Pfam" id="PF00384"/>
    </source>
</evidence>
<feature type="region of interest" description="Disordered" evidence="6">
    <location>
        <begin position="565"/>
        <end position="587"/>
    </location>
</feature>
<dbReference type="EMBL" id="QEYD01000016">
    <property type="protein sequence ID" value="PWE26802.1"/>
    <property type="molecule type" value="Genomic_DNA"/>
</dbReference>
<feature type="domain" description="Molybdopterin dinucleotide-binding" evidence="8">
    <location>
        <begin position="627"/>
        <end position="743"/>
    </location>
</feature>
<dbReference type="GO" id="GO:0009061">
    <property type="term" value="P:anaerobic respiration"/>
    <property type="evidence" value="ECO:0007669"/>
    <property type="project" value="TreeGrafter"/>
</dbReference>
<evidence type="ECO:0000256" key="6">
    <source>
        <dbReference type="SAM" id="MobiDB-lite"/>
    </source>
</evidence>
<dbReference type="SUPFAM" id="SSF50692">
    <property type="entry name" value="ADC-like"/>
    <property type="match status" value="1"/>
</dbReference>
<dbReference type="Gene3D" id="2.40.40.20">
    <property type="match status" value="1"/>
</dbReference>
<dbReference type="GO" id="GO:0009055">
    <property type="term" value="F:electron transfer activity"/>
    <property type="evidence" value="ECO:0007669"/>
    <property type="project" value="TreeGrafter"/>
</dbReference>
<dbReference type="GeneID" id="94367262"/>
<dbReference type="CDD" id="cd02793">
    <property type="entry name" value="MopB_CT_DMSOR-BSOR-TMAOR"/>
    <property type="match status" value="1"/>
</dbReference>
<dbReference type="RefSeq" id="WP_109535187.1">
    <property type="nucleotide sequence ID" value="NZ_QEYD01000016.1"/>
</dbReference>
<keyword evidence="5" id="KW-0560">Oxidoreductase</keyword>
<dbReference type="Gene3D" id="3.40.50.740">
    <property type="match status" value="1"/>
</dbReference>
<dbReference type="InterPro" id="IPR041954">
    <property type="entry name" value="CT_DMSOR/BSOR/TMAOR"/>
</dbReference>
<dbReference type="AlphaFoldDB" id="A0A2U2C4L3"/>
<evidence type="ECO:0000256" key="5">
    <source>
        <dbReference type="ARBA" id="ARBA00023002"/>
    </source>
</evidence>
<dbReference type="PANTHER" id="PTHR43742:SF10">
    <property type="entry name" value="TRIMETHYLAMINE-N-OXIDE REDUCTASE 2"/>
    <property type="match status" value="1"/>
</dbReference>
<evidence type="ECO:0000256" key="2">
    <source>
        <dbReference type="ARBA" id="ARBA00010312"/>
    </source>
</evidence>
<dbReference type="Proteomes" id="UP000244940">
    <property type="component" value="Unassembled WGS sequence"/>
</dbReference>
<dbReference type="Gene3D" id="3.90.55.10">
    <property type="entry name" value="Dimethylsulfoxide Reductase, domain 3"/>
    <property type="match status" value="1"/>
</dbReference>
<gene>
    <name evidence="9" type="ORF">C4N9_20415</name>
</gene>
<dbReference type="PROSITE" id="PS00490">
    <property type="entry name" value="MOLYBDOPTERIN_PROK_2"/>
    <property type="match status" value="1"/>
</dbReference>
<evidence type="ECO:0000259" key="8">
    <source>
        <dbReference type="Pfam" id="PF01568"/>
    </source>
</evidence>
<dbReference type="GO" id="GO:0030151">
    <property type="term" value="F:molybdenum ion binding"/>
    <property type="evidence" value="ECO:0007669"/>
    <property type="project" value="TreeGrafter"/>
</dbReference>